<dbReference type="InterPro" id="IPR000073">
    <property type="entry name" value="AB_hydrolase_1"/>
</dbReference>
<comment type="caution">
    <text evidence="2">The sequence shown here is derived from an EMBL/GenBank/DDBJ whole genome shotgun (WGS) entry which is preliminary data.</text>
</comment>
<dbReference type="InterPro" id="IPR029058">
    <property type="entry name" value="AB_hydrolase_fold"/>
</dbReference>
<dbReference type="SUPFAM" id="SSF53474">
    <property type="entry name" value="alpha/beta-Hydrolases"/>
    <property type="match status" value="1"/>
</dbReference>
<name>A0A1E3RSJ7_9MYCO</name>
<feature type="domain" description="AB hydrolase-1" evidence="1">
    <location>
        <begin position="34"/>
        <end position="263"/>
    </location>
</feature>
<proteinExistence type="predicted"/>
<gene>
    <name evidence="2" type="ORF">BHQ17_15555</name>
</gene>
<reference evidence="3" key="1">
    <citation type="submission" date="2016-09" db="EMBL/GenBank/DDBJ databases">
        <authorList>
            <person name="Greninger A.L."/>
            <person name="Jerome K.R."/>
            <person name="Mcnair B."/>
            <person name="Wallis C."/>
            <person name="Fang F."/>
        </authorList>
    </citation>
    <scope>NUCLEOTIDE SEQUENCE [LARGE SCALE GENOMIC DNA]</scope>
    <source>
        <strain evidence="3">M7</strain>
    </source>
</reference>
<organism evidence="2 3">
    <name type="scientific">Mycolicibacterium holsaticum</name>
    <dbReference type="NCBI Taxonomy" id="152142"/>
    <lineage>
        <taxon>Bacteria</taxon>
        <taxon>Bacillati</taxon>
        <taxon>Actinomycetota</taxon>
        <taxon>Actinomycetes</taxon>
        <taxon>Mycobacteriales</taxon>
        <taxon>Mycobacteriaceae</taxon>
        <taxon>Mycolicibacterium</taxon>
    </lineage>
</organism>
<dbReference type="PANTHER" id="PTHR43798:SF33">
    <property type="entry name" value="HYDROLASE, PUTATIVE (AFU_ORTHOLOGUE AFUA_2G14860)-RELATED"/>
    <property type="match status" value="1"/>
</dbReference>
<protein>
    <recommendedName>
        <fullName evidence="1">AB hydrolase-1 domain-containing protein</fullName>
    </recommendedName>
</protein>
<evidence type="ECO:0000259" key="1">
    <source>
        <dbReference type="Pfam" id="PF00561"/>
    </source>
</evidence>
<dbReference type="InterPro" id="IPR050266">
    <property type="entry name" value="AB_hydrolase_sf"/>
</dbReference>
<keyword evidence="3" id="KW-1185">Reference proteome</keyword>
<dbReference type="Gene3D" id="3.40.50.1820">
    <property type="entry name" value="alpha/beta hydrolase"/>
    <property type="match status" value="1"/>
</dbReference>
<dbReference type="GO" id="GO:0003824">
    <property type="term" value="F:catalytic activity"/>
    <property type="evidence" value="ECO:0007669"/>
    <property type="project" value="UniProtKB-ARBA"/>
</dbReference>
<dbReference type="GO" id="GO:0016020">
    <property type="term" value="C:membrane"/>
    <property type="evidence" value="ECO:0007669"/>
    <property type="project" value="TreeGrafter"/>
</dbReference>
<dbReference type="Proteomes" id="UP000094243">
    <property type="component" value="Unassembled WGS sequence"/>
</dbReference>
<evidence type="ECO:0000313" key="3">
    <source>
        <dbReference type="Proteomes" id="UP000094243"/>
    </source>
</evidence>
<dbReference type="AlphaFoldDB" id="A0A1E3RSJ7"/>
<sequence length="284" mass="30316">MGHNAMVARQDILALPNGRSVAYRDFPGPAGAETIVLLHGIGMTADLNWGGSFAALRRRFRVIAPDLPGHGRSVYDSPSFALEDCADDVVALANALGVGRFIVTGYSMGGLVAQLVWRRHPERAARLVLCASSRNFLGTPAERVASMFAPVLTAAVRLNPLLGGLGAGVMNAGLVNDLHGEHRQYALTEMNRTSMTTVAAALVAVSNFTSHDWIGEVDVPVTVLVTTRDTVVPPARQRRLAAAIPHARTVMVDGDHTVCISDPDRFNAKLLEACDNPTRVHGLT</sequence>
<dbReference type="Pfam" id="PF00561">
    <property type="entry name" value="Abhydrolase_1"/>
    <property type="match status" value="1"/>
</dbReference>
<evidence type="ECO:0000313" key="2">
    <source>
        <dbReference type="EMBL" id="ODQ92875.1"/>
    </source>
</evidence>
<dbReference type="PANTHER" id="PTHR43798">
    <property type="entry name" value="MONOACYLGLYCEROL LIPASE"/>
    <property type="match status" value="1"/>
</dbReference>
<dbReference type="PRINTS" id="PR00111">
    <property type="entry name" value="ABHYDROLASE"/>
</dbReference>
<accession>A0A1E3RSJ7</accession>
<dbReference type="EMBL" id="MIGZ01000088">
    <property type="protein sequence ID" value="ODQ92875.1"/>
    <property type="molecule type" value="Genomic_DNA"/>
</dbReference>